<dbReference type="Pfam" id="PF00400">
    <property type="entry name" value="WD40"/>
    <property type="match status" value="3"/>
</dbReference>
<dbReference type="InterPro" id="IPR001680">
    <property type="entry name" value="WD40_rpt"/>
</dbReference>
<dbReference type="SMART" id="SM00320">
    <property type="entry name" value="WD40"/>
    <property type="match status" value="4"/>
</dbReference>
<dbReference type="PANTHER" id="PTHR19857">
    <property type="entry name" value="MITOCHONDRIAL DIVISION PROTEIN 1-RELATED"/>
    <property type="match status" value="1"/>
</dbReference>
<dbReference type="Proteomes" id="UP000559027">
    <property type="component" value="Unassembled WGS sequence"/>
</dbReference>
<comment type="caution">
    <text evidence="7">The sequence shown here is derived from an EMBL/GenBank/DDBJ whole genome shotgun (WGS) entry which is preliminary data.</text>
</comment>
<dbReference type="InterPro" id="IPR019775">
    <property type="entry name" value="WD40_repeat_CS"/>
</dbReference>
<evidence type="ECO:0008006" key="9">
    <source>
        <dbReference type="Google" id="ProtNLM"/>
    </source>
</evidence>
<gene>
    <name evidence="7" type="ORF">D9756_007802</name>
</gene>
<reference evidence="7 8" key="1">
    <citation type="journal article" date="2020" name="ISME J.">
        <title>Uncovering the hidden diversity of litter-decomposition mechanisms in mushroom-forming fungi.</title>
        <authorList>
            <person name="Floudas D."/>
            <person name="Bentzer J."/>
            <person name="Ahren D."/>
            <person name="Johansson T."/>
            <person name="Persson P."/>
            <person name="Tunlid A."/>
        </authorList>
    </citation>
    <scope>NUCLEOTIDE SEQUENCE [LARGE SCALE GENOMIC DNA]</scope>
    <source>
        <strain evidence="7 8">CBS 146.42</strain>
    </source>
</reference>
<evidence type="ECO:0000256" key="1">
    <source>
        <dbReference type="ARBA" id="ARBA00022574"/>
    </source>
</evidence>
<dbReference type="EMBL" id="JAACJO010000010">
    <property type="protein sequence ID" value="KAF5353356.1"/>
    <property type="molecule type" value="Genomic_DNA"/>
</dbReference>
<accession>A0A8H5D604</accession>
<sequence length="471" mass="50897">MAYILLPVVTVQRDFCDVVRDVDEGVVPVDKFWVSCYKSGEASVHAKVEVELDEVDRDLVRYTSKEGDVEFGSTDSGYTVGCRSLDIAPTPVVLPRQEYNDTERSNPLRPQRITAFDVAPDGTRFATGYLDGSVLIYSRLSTSNQTPPKIPKPEQVDSRKRKLISKPHVANVTSLTFFPSSRVLLSTGGDFALSILSADFPESEADLISGLGTRIQPVRMLRGHMRSVTSARILGLGRNVVSSSLDATLRLWDVPTGGVLSTLRATKPVLCMSLGTRIPTPPDGEDLPSSEMPDERETPEVAQTVAYAGLQNGSFEVFDLRTKTSIHTSSSTSSSSINAISCLQSQNLLATGAADGIVTLYDVRSLASPLTLFRRNESSINDIEFVPQTQDATSADSQGYNVGLAIATADGLPYIASLIPEGPGVQAELIGVDCDPVRNIRVRAGEGAGDHQLNSEVWTASDDAIVRRYIL</sequence>
<dbReference type="GO" id="GO:0000502">
    <property type="term" value="C:proteasome complex"/>
    <property type="evidence" value="ECO:0007669"/>
    <property type="project" value="UniProtKB-KW"/>
</dbReference>
<keyword evidence="2" id="KW-0677">Repeat</keyword>
<dbReference type="PROSITE" id="PS50082">
    <property type="entry name" value="WD_REPEATS_2"/>
    <property type="match status" value="1"/>
</dbReference>
<dbReference type="PANTHER" id="PTHR19857:SF19">
    <property type="entry name" value="26S PROTEASOME REGULATORY SUBUNIT RPN14"/>
    <property type="match status" value="1"/>
</dbReference>
<dbReference type="PROSITE" id="PS00678">
    <property type="entry name" value="WD_REPEATS_1"/>
    <property type="match status" value="1"/>
</dbReference>
<dbReference type="Gene3D" id="2.130.10.10">
    <property type="entry name" value="YVTN repeat-like/Quinoprotein amine dehydrogenase"/>
    <property type="match status" value="2"/>
</dbReference>
<evidence type="ECO:0000256" key="4">
    <source>
        <dbReference type="ARBA" id="ARBA00038321"/>
    </source>
</evidence>
<feature type="repeat" description="WD" evidence="5">
    <location>
        <begin position="221"/>
        <end position="262"/>
    </location>
</feature>
<dbReference type="InterPro" id="IPR015943">
    <property type="entry name" value="WD40/YVTN_repeat-like_dom_sf"/>
</dbReference>
<keyword evidence="1 5" id="KW-0853">WD repeat</keyword>
<dbReference type="PROSITE" id="PS50294">
    <property type="entry name" value="WD_REPEATS_REGION"/>
    <property type="match status" value="1"/>
</dbReference>
<keyword evidence="8" id="KW-1185">Reference proteome</keyword>
<organism evidence="7 8">
    <name type="scientific">Leucocoprinus leucothites</name>
    <dbReference type="NCBI Taxonomy" id="201217"/>
    <lineage>
        <taxon>Eukaryota</taxon>
        <taxon>Fungi</taxon>
        <taxon>Dikarya</taxon>
        <taxon>Basidiomycota</taxon>
        <taxon>Agaricomycotina</taxon>
        <taxon>Agaricomycetes</taxon>
        <taxon>Agaricomycetidae</taxon>
        <taxon>Agaricales</taxon>
        <taxon>Agaricineae</taxon>
        <taxon>Agaricaceae</taxon>
        <taxon>Leucocoprinus</taxon>
    </lineage>
</organism>
<evidence type="ECO:0000256" key="3">
    <source>
        <dbReference type="ARBA" id="ARBA00022942"/>
    </source>
</evidence>
<proteinExistence type="inferred from homology"/>
<dbReference type="OrthoDB" id="10257301at2759"/>
<protein>
    <recommendedName>
        <fullName evidence="9">Proteasomal ATPase-associated factor 1</fullName>
    </recommendedName>
</protein>
<evidence type="ECO:0000313" key="8">
    <source>
        <dbReference type="Proteomes" id="UP000559027"/>
    </source>
</evidence>
<dbReference type="AlphaFoldDB" id="A0A8H5D604"/>
<feature type="compositionally biased region" description="Acidic residues" evidence="6">
    <location>
        <begin position="283"/>
        <end position="292"/>
    </location>
</feature>
<evidence type="ECO:0000256" key="6">
    <source>
        <dbReference type="SAM" id="MobiDB-lite"/>
    </source>
</evidence>
<keyword evidence="3" id="KW-0647">Proteasome</keyword>
<feature type="region of interest" description="Disordered" evidence="6">
    <location>
        <begin position="275"/>
        <end position="294"/>
    </location>
</feature>
<name>A0A8H5D604_9AGAR</name>
<evidence type="ECO:0000256" key="2">
    <source>
        <dbReference type="ARBA" id="ARBA00022737"/>
    </source>
</evidence>
<dbReference type="SUPFAM" id="SSF50978">
    <property type="entry name" value="WD40 repeat-like"/>
    <property type="match status" value="1"/>
</dbReference>
<comment type="similarity">
    <text evidence="4">Belongs to the WD repeat PAAF1/RPN14 family.</text>
</comment>
<evidence type="ECO:0000313" key="7">
    <source>
        <dbReference type="EMBL" id="KAF5353356.1"/>
    </source>
</evidence>
<dbReference type="InterPro" id="IPR036322">
    <property type="entry name" value="WD40_repeat_dom_sf"/>
</dbReference>
<evidence type="ECO:0000256" key="5">
    <source>
        <dbReference type="PROSITE-ProRule" id="PRU00221"/>
    </source>
</evidence>
<dbReference type="InterPro" id="IPR051179">
    <property type="entry name" value="WD_repeat_multifunction"/>
</dbReference>